<dbReference type="EMBL" id="AMZH03035894">
    <property type="protein sequence ID" value="RRT31792.1"/>
    <property type="molecule type" value="Genomic_DNA"/>
</dbReference>
<feature type="region of interest" description="Disordered" evidence="1">
    <location>
        <begin position="1"/>
        <end position="43"/>
    </location>
</feature>
<evidence type="ECO:0000313" key="3">
    <source>
        <dbReference type="Proteomes" id="UP000287651"/>
    </source>
</evidence>
<organism evidence="2 3">
    <name type="scientific">Ensete ventricosum</name>
    <name type="common">Abyssinian banana</name>
    <name type="synonym">Musa ensete</name>
    <dbReference type="NCBI Taxonomy" id="4639"/>
    <lineage>
        <taxon>Eukaryota</taxon>
        <taxon>Viridiplantae</taxon>
        <taxon>Streptophyta</taxon>
        <taxon>Embryophyta</taxon>
        <taxon>Tracheophyta</taxon>
        <taxon>Spermatophyta</taxon>
        <taxon>Magnoliopsida</taxon>
        <taxon>Liliopsida</taxon>
        <taxon>Zingiberales</taxon>
        <taxon>Musaceae</taxon>
        <taxon>Ensete</taxon>
    </lineage>
</organism>
<feature type="compositionally biased region" description="Low complexity" evidence="1">
    <location>
        <begin position="1"/>
        <end position="21"/>
    </location>
</feature>
<dbReference type="Proteomes" id="UP000287651">
    <property type="component" value="Unassembled WGS sequence"/>
</dbReference>
<dbReference type="AlphaFoldDB" id="A0A426WYK1"/>
<sequence>VGMTSSDSSSSVRVISSTGSGETSRCDPEVGSSGASSGPPSPVDARVLRVLEVMKSNHDLDTAMIEGSLVVIRERYSIPVEYGLHVPQPGQRPYSLDAPGMCVSVDALEAGLGFLCIHSAKNA</sequence>
<protein>
    <submittedName>
        <fullName evidence="2">Uncharacterized protein</fullName>
    </submittedName>
</protein>
<feature type="non-terminal residue" evidence="2">
    <location>
        <position position="1"/>
    </location>
</feature>
<gene>
    <name evidence="2" type="ORF">B296_00053125</name>
</gene>
<evidence type="ECO:0000256" key="1">
    <source>
        <dbReference type="SAM" id="MobiDB-lite"/>
    </source>
</evidence>
<name>A0A426WYK1_ENSVE</name>
<proteinExistence type="predicted"/>
<accession>A0A426WYK1</accession>
<evidence type="ECO:0000313" key="2">
    <source>
        <dbReference type="EMBL" id="RRT31792.1"/>
    </source>
</evidence>
<comment type="caution">
    <text evidence="2">The sequence shown here is derived from an EMBL/GenBank/DDBJ whole genome shotgun (WGS) entry which is preliminary data.</text>
</comment>
<reference evidence="2 3" key="1">
    <citation type="journal article" date="2014" name="Agronomy (Basel)">
        <title>A Draft Genome Sequence for Ensete ventricosum, the Drought-Tolerant Tree Against Hunger.</title>
        <authorList>
            <person name="Harrison J."/>
            <person name="Moore K.A."/>
            <person name="Paszkiewicz K."/>
            <person name="Jones T."/>
            <person name="Grant M."/>
            <person name="Ambacheew D."/>
            <person name="Muzemil S."/>
            <person name="Studholme D.J."/>
        </authorList>
    </citation>
    <scope>NUCLEOTIDE SEQUENCE [LARGE SCALE GENOMIC DNA]</scope>
</reference>